<accession>A4BJ79</accession>
<dbReference type="AlphaFoldDB" id="A4BJ79"/>
<dbReference type="PANTHER" id="PTHR10887">
    <property type="entry name" value="DNA2/NAM7 HELICASE FAMILY"/>
    <property type="match status" value="1"/>
</dbReference>
<proteinExistence type="predicted"/>
<dbReference type="InterPro" id="IPR041679">
    <property type="entry name" value="DNA2/NAM7-like_C"/>
</dbReference>
<dbReference type="InterPro" id="IPR041677">
    <property type="entry name" value="DNA2/NAM7_AAA_11"/>
</dbReference>
<evidence type="ECO:0000259" key="2">
    <source>
        <dbReference type="Pfam" id="PF13087"/>
    </source>
</evidence>
<dbReference type="EMBL" id="AAOE01000031">
    <property type="protein sequence ID" value="EAR07832.1"/>
    <property type="molecule type" value="Genomic_DNA"/>
</dbReference>
<dbReference type="SUPFAM" id="SSF52540">
    <property type="entry name" value="P-loop containing nucleoside triphosphate hydrolases"/>
    <property type="match status" value="1"/>
</dbReference>
<dbReference type="Proteomes" id="UP000005953">
    <property type="component" value="Unassembled WGS sequence"/>
</dbReference>
<evidence type="ECO:0000259" key="1">
    <source>
        <dbReference type="Pfam" id="PF13086"/>
    </source>
</evidence>
<protein>
    <recommendedName>
        <fullName evidence="5">AAA+ ATPase domain-containing protein</fullName>
    </recommendedName>
</protein>
<keyword evidence="4" id="KW-1185">Reference proteome</keyword>
<dbReference type="STRING" id="314283.MED297_05289"/>
<evidence type="ECO:0000313" key="3">
    <source>
        <dbReference type="EMBL" id="EAR07832.1"/>
    </source>
</evidence>
<evidence type="ECO:0008006" key="5">
    <source>
        <dbReference type="Google" id="ProtNLM"/>
    </source>
</evidence>
<sequence length="1015" mass="115432">MSTSAIADVIRYYRDCFQASFFSSAGYGLFDQKDLVPLAIAHLDDGIPWSEQWQQQYVIDADQVHLMRIDGITLIPEPNSAATTDAHYRPSRVAQMNAWADNPQAEPDWDEEWQQQLQADTEPAPQLTVASLPSLSNLADWLQEQAEQSTERRQLAVSVLFLMPKNFRATAHKADFVAYLDRLTHQHHNPDSLLWQSLLRQSVMPVTTTPTPELPFLSQRQNQALHSARTRRFSLIQGPPGTGKSRLLATLAAQLASDNKAVLLTSHSDHALTVLREKLVQDIGLDERWLVHIGPGRRTRKLAEHLSRLLTRSDEPAAPTRAMPGAWADFHRSETRLRRQLAREPQLTENWLTGELTGSQSLKRRWWSLWHRDHHHLNRTIDTLHASVDQLARAFGADLNRQLHQAFQFSRTKNSDAWSTLAQRLKRGSLRESVGHLNQRRDDVFTPTDGLKIWLIKLDDLPEQAFGLFDTVIIDEATQVNMAEAIPALALSRHAVVAGDPRQLRHYSFLSREQEARIAGSLNLNPDDVVSFRDTSLLDYSEQYLTGISAFDACHQLDEHYRSVPPLMDFNSRQFYQGDVQVLTGLNQVNSLKLHLNWVMTEGQRVNKINQAEASVLIEHLTQLINRERNQPVSKKTTLGVLSFFRDQTEHLKQQILQTCSLSDIRAHQVKVGTPFSFQGEERDHMLISCAIDDHSHPGTWGYLNQPDVFNVATSRARRQQTLFLSASPAELPVNSVLRSYYDFSRTPPTSATAPEQSLPWLRHLLPALQDAGFRTLAQQYIADIPIDLILEADGRTLAVDLIGFPSEVGQAIHLDRYLALFRAGIPLFPFSAREWVLNPNGLIEDLLRWAGQYDHRLSMESPKETTPGSDFIPAKLWQGLSRCQQSPDVQQEFTDAELQLTDQIHRLETLLSSLFQPGSVTYLRYQSAITSVAGQTLENLETYRLLFSQVWEQGSQDHAYWNGLVAPIKQRHLDYLSALQRLQTSLTETIAQQKPDTFQLNDLEALTERLKHYQ</sequence>
<organism evidence="3 4">
    <name type="scientific">Reinekea blandensis MED297</name>
    <dbReference type="NCBI Taxonomy" id="314283"/>
    <lineage>
        <taxon>Bacteria</taxon>
        <taxon>Pseudomonadati</taxon>
        <taxon>Pseudomonadota</taxon>
        <taxon>Gammaproteobacteria</taxon>
        <taxon>Oceanospirillales</taxon>
        <taxon>Saccharospirillaceae</taxon>
        <taxon>Reinekea</taxon>
    </lineage>
</organism>
<dbReference type="InterPro" id="IPR027417">
    <property type="entry name" value="P-loop_NTPase"/>
</dbReference>
<dbReference type="InterPro" id="IPR047187">
    <property type="entry name" value="SF1_C_Upf1"/>
</dbReference>
<feature type="domain" description="DNA2/NAM7 helicase-like C-terminal" evidence="2">
    <location>
        <begin position="552"/>
        <end position="721"/>
    </location>
</feature>
<dbReference type="HOGENOM" id="CLU_296983_0_0_6"/>
<dbReference type="Pfam" id="PF13086">
    <property type="entry name" value="AAA_11"/>
    <property type="match status" value="1"/>
</dbReference>
<dbReference type="GO" id="GO:0004386">
    <property type="term" value="F:helicase activity"/>
    <property type="evidence" value="ECO:0007669"/>
    <property type="project" value="InterPro"/>
</dbReference>
<name>A4BJ79_9GAMM</name>
<dbReference type="InterPro" id="IPR045055">
    <property type="entry name" value="DNA2/NAM7-like"/>
</dbReference>
<dbReference type="PANTHER" id="PTHR10887:SF495">
    <property type="entry name" value="HELICASE SENATAXIN ISOFORM X1-RELATED"/>
    <property type="match status" value="1"/>
</dbReference>
<gene>
    <name evidence="3" type="ORF">MED297_05289</name>
</gene>
<dbReference type="RefSeq" id="WP_008048146.1">
    <property type="nucleotide sequence ID" value="NZ_CH724155.1"/>
</dbReference>
<dbReference type="Pfam" id="PF13087">
    <property type="entry name" value="AAA_12"/>
    <property type="match status" value="1"/>
</dbReference>
<feature type="domain" description="DNA2/NAM7 helicase helicase" evidence="1">
    <location>
        <begin position="218"/>
        <end position="504"/>
    </location>
</feature>
<dbReference type="CDD" id="cd18808">
    <property type="entry name" value="SF1_C_Upf1"/>
    <property type="match status" value="1"/>
</dbReference>
<reference evidence="3 4" key="1">
    <citation type="submission" date="2006-02" db="EMBL/GenBank/DDBJ databases">
        <authorList>
            <person name="Pinhassi J."/>
            <person name="Pedros-Alio C."/>
            <person name="Ferriera S."/>
            <person name="Johnson J."/>
            <person name="Kravitz S."/>
            <person name="Halpern A."/>
            <person name="Remington K."/>
            <person name="Beeson K."/>
            <person name="Tran B."/>
            <person name="Rogers Y.-H."/>
            <person name="Friedman R."/>
            <person name="Venter J.C."/>
        </authorList>
    </citation>
    <scope>NUCLEOTIDE SEQUENCE [LARGE SCALE GENOMIC DNA]</scope>
    <source>
        <strain evidence="3 4">MED297</strain>
    </source>
</reference>
<dbReference type="OrthoDB" id="9757917at2"/>
<evidence type="ECO:0000313" key="4">
    <source>
        <dbReference type="Proteomes" id="UP000005953"/>
    </source>
</evidence>
<dbReference type="Gene3D" id="3.40.50.300">
    <property type="entry name" value="P-loop containing nucleotide triphosphate hydrolases"/>
    <property type="match status" value="2"/>
</dbReference>
<comment type="caution">
    <text evidence="3">The sequence shown here is derived from an EMBL/GenBank/DDBJ whole genome shotgun (WGS) entry which is preliminary data.</text>
</comment>